<keyword evidence="2" id="KW-1133">Transmembrane helix</keyword>
<sequence>ISTLVSYCSAVDNSSKSPLWSHTVLLFSLCSGEDRPRENVVGSTADGQAANGGAPGAEPATGRRRLRCCIKITAVQVRKALWGVAMVMCVCSSWAGSTQLAKLTFKQFDAPFTLTWFATTWNCLFFPLYYIGHLCKSPERQTPRQRFR</sequence>
<keyword evidence="2" id="KW-0472">Membrane</keyword>
<feature type="compositionally biased region" description="Low complexity" evidence="1">
    <location>
        <begin position="45"/>
        <end position="60"/>
    </location>
</feature>
<keyword evidence="2" id="KW-0812">Transmembrane</keyword>
<feature type="region of interest" description="Disordered" evidence="1">
    <location>
        <begin position="38"/>
        <end position="60"/>
    </location>
</feature>
<proteinExistence type="predicted"/>
<organism evidence="3 4">
    <name type="scientific">Hucho hucho</name>
    <name type="common">huchen</name>
    <dbReference type="NCBI Taxonomy" id="62062"/>
    <lineage>
        <taxon>Eukaryota</taxon>
        <taxon>Metazoa</taxon>
        <taxon>Chordata</taxon>
        <taxon>Craniata</taxon>
        <taxon>Vertebrata</taxon>
        <taxon>Euteleostomi</taxon>
        <taxon>Actinopterygii</taxon>
        <taxon>Neopterygii</taxon>
        <taxon>Teleostei</taxon>
        <taxon>Protacanthopterygii</taxon>
        <taxon>Salmoniformes</taxon>
        <taxon>Salmonidae</taxon>
        <taxon>Salmoninae</taxon>
        <taxon>Hucho</taxon>
    </lineage>
</organism>
<dbReference type="GeneTree" id="ENSGT00390000008727"/>
<dbReference type="PANTHER" id="PTHR19346">
    <property type="entry name" value="SUGAR PHOSPHATE TRANSPORTER DOMAIN-CONTAINING PROTEIN"/>
    <property type="match status" value="1"/>
</dbReference>
<dbReference type="PANTHER" id="PTHR19346:SF3">
    <property type="entry name" value="SOLUTE CARRIER FAMILY 35 MEMBER F3"/>
    <property type="match status" value="1"/>
</dbReference>
<dbReference type="Proteomes" id="UP000314982">
    <property type="component" value="Unassembled WGS sequence"/>
</dbReference>
<dbReference type="Ensembl" id="ENSHHUT00000023690.1">
    <property type="protein sequence ID" value="ENSHHUP00000022827.1"/>
    <property type="gene ID" value="ENSHHUG00000014299.1"/>
</dbReference>
<dbReference type="STRING" id="62062.ENSHHUP00000022827"/>
<feature type="transmembrane region" description="Helical" evidence="2">
    <location>
        <begin position="80"/>
        <end position="101"/>
    </location>
</feature>
<dbReference type="InterPro" id="IPR026505">
    <property type="entry name" value="Solute_c_fam_35_mem_F3/F4"/>
</dbReference>
<protein>
    <recommendedName>
        <fullName evidence="5">Solute carrier family 35 member F3b</fullName>
    </recommendedName>
</protein>
<feature type="transmembrane region" description="Helical" evidence="2">
    <location>
        <begin position="113"/>
        <end position="131"/>
    </location>
</feature>
<evidence type="ECO:0000256" key="2">
    <source>
        <dbReference type="SAM" id="Phobius"/>
    </source>
</evidence>
<evidence type="ECO:0000313" key="4">
    <source>
        <dbReference type="Proteomes" id="UP000314982"/>
    </source>
</evidence>
<evidence type="ECO:0000256" key="1">
    <source>
        <dbReference type="SAM" id="MobiDB-lite"/>
    </source>
</evidence>
<reference evidence="3" key="2">
    <citation type="submission" date="2025-08" db="UniProtKB">
        <authorList>
            <consortium name="Ensembl"/>
        </authorList>
    </citation>
    <scope>IDENTIFICATION</scope>
</reference>
<keyword evidence="4" id="KW-1185">Reference proteome</keyword>
<reference evidence="4" key="1">
    <citation type="submission" date="2018-06" db="EMBL/GenBank/DDBJ databases">
        <title>Genome assembly of Danube salmon.</title>
        <authorList>
            <person name="Macqueen D.J."/>
            <person name="Gundappa M.K."/>
        </authorList>
    </citation>
    <scope>NUCLEOTIDE SEQUENCE [LARGE SCALE GENOMIC DNA]</scope>
</reference>
<dbReference type="AlphaFoldDB" id="A0A4W5LAI4"/>
<evidence type="ECO:0000313" key="3">
    <source>
        <dbReference type="Ensembl" id="ENSHHUP00000022827.1"/>
    </source>
</evidence>
<accession>A0A4W5LAI4</accession>
<evidence type="ECO:0008006" key="5">
    <source>
        <dbReference type="Google" id="ProtNLM"/>
    </source>
</evidence>
<name>A0A4W5LAI4_9TELE</name>
<reference evidence="3" key="3">
    <citation type="submission" date="2025-09" db="UniProtKB">
        <authorList>
            <consortium name="Ensembl"/>
        </authorList>
    </citation>
    <scope>IDENTIFICATION</scope>
</reference>